<dbReference type="PANTHER" id="PTHR30298">
    <property type="entry name" value="H REPEAT-ASSOCIATED PREDICTED TRANSPOSASE"/>
    <property type="match status" value="1"/>
</dbReference>
<dbReference type="GO" id="GO:0004803">
    <property type="term" value="F:transposase activity"/>
    <property type="evidence" value="ECO:0007669"/>
    <property type="project" value="InterPro"/>
</dbReference>
<accession>A0A2V1INH4</accession>
<keyword evidence="4" id="KW-1185">Reference proteome</keyword>
<dbReference type="GO" id="GO:0006313">
    <property type="term" value="P:DNA transposition"/>
    <property type="evidence" value="ECO:0007669"/>
    <property type="project" value="InterPro"/>
</dbReference>
<reference evidence="4" key="1">
    <citation type="submission" date="2018-02" db="EMBL/GenBank/DDBJ databases">
        <authorList>
            <person name="Clavel T."/>
            <person name="Strowig T."/>
        </authorList>
    </citation>
    <scope>NUCLEOTIDE SEQUENCE [LARGE SCALE GENOMIC DNA]</scope>
    <source>
        <strain evidence="4">DSM 100764</strain>
    </source>
</reference>
<evidence type="ECO:0000313" key="3">
    <source>
        <dbReference type="EMBL" id="PWB04835.1"/>
    </source>
</evidence>
<dbReference type="NCBIfam" id="NF033564">
    <property type="entry name" value="transpos_ISAs1"/>
    <property type="match status" value="1"/>
</dbReference>
<gene>
    <name evidence="3" type="ORF">C5O25_13025</name>
</gene>
<evidence type="ECO:0000259" key="1">
    <source>
        <dbReference type="Pfam" id="PF01609"/>
    </source>
</evidence>
<feature type="domain" description="H repeat-associated protein N-terminal" evidence="2">
    <location>
        <begin position="9"/>
        <end position="93"/>
    </location>
</feature>
<evidence type="ECO:0000259" key="2">
    <source>
        <dbReference type="Pfam" id="PF13808"/>
    </source>
</evidence>
<organism evidence="3 4">
    <name type="scientific">Paramuribaculum intestinale</name>
    <dbReference type="NCBI Taxonomy" id="2094151"/>
    <lineage>
        <taxon>Bacteria</taxon>
        <taxon>Pseudomonadati</taxon>
        <taxon>Bacteroidota</taxon>
        <taxon>Bacteroidia</taxon>
        <taxon>Bacteroidales</taxon>
        <taxon>Muribaculaceae</taxon>
        <taxon>Paramuribaculum</taxon>
    </lineage>
</organism>
<dbReference type="Pfam" id="PF01609">
    <property type="entry name" value="DDE_Tnp_1"/>
    <property type="match status" value="1"/>
</dbReference>
<dbReference type="PANTHER" id="PTHR30298:SF0">
    <property type="entry name" value="PROTEIN YBFL-RELATED"/>
    <property type="match status" value="1"/>
</dbReference>
<protein>
    <submittedName>
        <fullName evidence="3">ISAs1 family transposase</fullName>
    </submittedName>
</protein>
<proteinExistence type="predicted"/>
<dbReference type="Proteomes" id="UP000244925">
    <property type="component" value="Unassembled WGS sequence"/>
</dbReference>
<dbReference type="InterPro" id="IPR051698">
    <property type="entry name" value="Transposase_11-like"/>
</dbReference>
<dbReference type="RefSeq" id="WP_107037115.1">
    <property type="nucleotide sequence ID" value="NZ_PUBV01000096.1"/>
</dbReference>
<dbReference type="Pfam" id="PF13808">
    <property type="entry name" value="DDE_Tnp_1_assoc"/>
    <property type="match status" value="1"/>
</dbReference>
<name>A0A2V1INH4_9BACT</name>
<comment type="caution">
    <text evidence="3">The sequence shown here is derived from an EMBL/GenBank/DDBJ whole genome shotgun (WGS) entry which is preliminary data.</text>
</comment>
<sequence length="378" mass="43029">MEELRAFASSVPDFRRLDKGNFRHSLNDIIMLMILGRMAGCIGRAEILEFGRYNLNKLHKMGLLRNGVPSEATLCRVENGINDMDMADRMQQFADIFLERLTCASRIIEIICIDGKAERGTVQENGRSPDIVSAYSFSTGITIATEACQEKSNEIKAIPILLDKIDVAGKIVTADAMSMQKDIVEKIRKKGGDFLIELKANQPSLRYGIEDRLVEHTPVYSYTEGPELAHGRIETRTYRVYDGLDIIADKKKWGGNMTIIEYESSTVKKSTGVHTSEKRLYVSSMPTHTPKPGTIVRNHWSIESMHWGLDYNLQQDNIKRKSTRAARNLDTIQRIVYSVFSIWKGLRKKQSDKNKGMAELIRHISMSFTRLMRFLSQK</sequence>
<dbReference type="EMBL" id="PUBV01000096">
    <property type="protein sequence ID" value="PWB04835.1"/>
    <property type="molecule type" value="Genomic_DNA"/>
</dbReference>
<dbReference type="AlphaFoldDB" id="A0A2V1INH4"/>
<evidence type="ECO:0000313" key="4">
    <source>
        <dbReference type="Proteomes" id="UP000244925"/>
    </source>
</evidence>
<dbReference type="GO" id="GO:0003677">
    <property type="term" value="F:DNA binding"/>
    <property type="evidence" value="ECO:0007669"/>
    <property type="project" value="InterPro"/>
</dbReference>
<dbReference type="InterPro" id="IPR032806">
    <property type="entry name" value="YbfD_N"/>
</dbReference>
<dbReference type="InterPro" id="IPR047647">
    <property type="entry name" value="ISAs1_transpos"/>
</dbReference>
<dbReference type="InterPro" id="IPR002559">
    <property type="entry name" value="Transposase_11"/>
</dbReference>
<feature type="domain" description="Transposase IS4-like" evidence="1">
    <location>
        <begin position="131"/>
        <end position="329"/>
    </location>
</feature>